<gene>
    <name evidence="1" type="ORF">SI8410_02003355</name>
</gene>
<organism evidence="1 2">
    <name type="scientific">Spirodela intermedia</name>
    <name type="common">Intermediate duckweed</name>
    <dbReference type="NCBI Taxonomy" id="51605"/>
    <lineage>
        <taxon>Eukaryota</taxon>
        <taxon>Viridiplantae</taxon>
        <taxon>Streptophyta</taxon>
        <taxon>Embryophyta</taxon>
        <taxon>Tracheophyta</taxon>
        <taxon>Spermatophyta</taxon>
        <taxon>Magnoliopsida</taxon>
        <taxon>Liliopsida</taxon>
        <taxon>Araceae</taxon>
        <taxon>Lemnoideae</taxon>
        <taxon>Spirodela</taxon>
    </lineage>
</organism>
<dbReference type="Proteomes" id="UP000663760">
    <property type="component" value="Chromosome 2"/>
</dbReference>
<protein>
    <submittedName>
        <fullName evidence="1">Uncharacterized protein</fullName>
    </submittedName>
</protein>
<evidence type="ECO:0000313" key="2">
    <source>
        <dbReference type="Proteomes" id="UP000663760"/>
    </source>
</evidence>
<keyword evidence="2" id="KW-1185">Reference proteome</keyword>
<accession>A0A7I8K720</accession>
<reference evidence="1" key="1">
    <citation type="submission" date="2020-02" db="EMBL/GenBank/DDBJ databases">
        <authorList>
            <person name="Scholz U."/>
            <person name="Mascher M."/>
            <person name="Fiebig A."/>
        </authorList>
    </citation>
    <scope>NUCLEOTIDE SEQUENCE</scope>
</reference>
<name>A0A7I8K720_SPIIN</name>
<dbReference type="EMBL" id="LR746265">
    <property type="protein sequence ID" value="CAA7392193.1"/>
    <property type="molecule type" value="Genomic_DNA"/>
</dbReference>
<evidence type="ECO:0000313" key="1">
    <source>
        <dbReference type="EMBL" id="CAA7392193.1"/>
    </source>
</evidence>
<proteinExistence type="predicted"/>
<sequence length="87" mass="9755">MVVTRERGAGWRWDACQGLHLQVRAARGGSSSHLVRSQEVTTLLPVDRPLPNDGLFVDQSEMIYLMDCDPFIMNRSAILVAMLHKSC</sequence>
<dbReference type="AlphaFoldDB" id="A0A7I8K720"/>